<evidence type="ECO:0000313" key="3">
    <source>
        <dbReference type="Proteomes" id="UP001519328"/>
    </source>
</evidence>
<organism evidence="2 3">
    <name type="scientific">Virgibacillus litoralis</name>
    <dbReference type="NCBI Taxonomy" id="578221"/>
    <lineage>
        <taxon>Bacteria</taxon>
        <taxon>Bacillati</taxon>
        <taxon>Bacillota</taxon>
        <taxon>Bacilli</taxon>
        <taxon>Bacillales</taxon>
        <taxon>Bacillaceae</taxon>
        <taxon>Virgibacillus</taxon>
    </lineage>
</organism>
<accession>A0ABS4HHM1</accession>
<dbReference type="Pfam" id="PF00583">
    <property type="entry name" value="Acetyltransf_1"/>
    <property type="match status" value="1"/>
</dbReference>
<reference evidence="2 3" key="1">
    <citation type="submission" date="2021-03" db="EMBL/GenBank/DDBJ databases">
        <title>Genomic Encyclopedia of Type Strains, Phase IV (KMG-IV): sequencing the most valuable type-strain genomes for metagenomic binning, comparative biology and taxonomic classification.</title>
        <authorList>
            <person name="Goeker M."/>
        </authorList>
    </citation>
    <scope>NUCLEOTIDE SEQUENCE [LARGE SCALE GENOMIC DNA]</scope>
    <source>
        <strain evidence="2 3">DSM 21085</strain>
    </source>
</reference>
<dbReference type="PROSITE" id="PS51186">
    <property type="entry name" value="GNAT"/>
    <property type="match status" value="1"/>
</dbReference>
<keyword evidence="3" id="KW-1185">Reference proteome</keyword>
<protein>
    <submittedName>
        <fullName evidence="2">Ribosomal protein S18 acetylase RimI-like enzyme</fullName>
    </submittedName>
</protein>
<gene>
    <name evidence="2" type="ORF">J2Z82_003378</name>
</gene>
<evidence type="ECO:0000313" key="2">
    <source>
        <dbReference type="EMBL" id="MBP1950421.1"/>
    </source>
</evidence>
<comment type="caution">
    <text evidence="2">The sequence shown here is derived from an EMBL/GenBank/DDBJ whole genome shotgun (WGS) entry which is preliminary data.</text>
</comment>
<evidence type="ECO:0000259" key="1">
    <source>
        <dbReference type="PROSITE" id="PS51186"/>
    </source>
</evidence>
<name>A0ABS4HHM1_9BACI</name>
<dbReference type="EMBL" id="JAGGKK010000022">
    <property type="protein sequence ID" value="MBP1950421.1"/>
    <property type="molecule type" value="Genomic_DNA"/>
</dbReference>
<dbReference type="PANTHER" id="PTHR43415">
    <property type="entry name" value="SPERMIDINE N(1)-ACETYLTRANSFERASE"/>
    <property type="match status" value="1"/>
</dbReference>
<dbReference type="InterPro" id="IPR016181">
    <property type="entry name" value="Acyl_CoA_acyltransferase"/>
</dbReference>
<feature type="domain" description="N-acetyltransferase" evidence="1">
    <location>
        <begin position="18"/>
        <end position="151"/>
    </location>
</feature>
<dbReference type="Proteomes" id="UP001519328">
    <property type="component" value="Unassembled WGS sequence"/>
</dbReference>
<dbReference type="InterPro" id="IPR000182">
    <property type="entry name" value="GNAT_dom"/>
</dbReference>
<dbReference type="PANTHER" id="PTHR43415:SF3">
    <property type="entry name" value="GNAT-FAMILY ACETYLTRANSFERASE"/>
    <property type="match status" value="1"/>
</dbReference>
<dbReference type="SUPFAM" id="SSF55729">
    <property type="entry name" value="Acyl-CoA N-acyltransferases (Nat)"/>
    <property type="match status" value="1"/>
</dbReference>
<dbReference type="CDD" id="cd04301">
    <property type="entry name" value="NAT_SF"/>
    <property type="match status" value="1"/>
</dbReference>
<dbReference type="RefSeq" id="WP_209481907.1">
    <property type="nucleotide sequence ID" value="NZ_JAGGKK010000022.1"/>
</dbReference>
<dbReference type="Gene3D" id="3.40.630.30">
    <property type="match status" value="1"/>
</dbReference>
<proteinExistence type="predicted"/>
<sequence>MVTLMLMNTGEFQIYLKSAVENYAKEKVLSNNWNEEESISKAREEYEKLLPKGETTENNFLYSILNEGQTIGAVWLEQKNNENGFIRDIRISEKYQGLGYGKEAMSQIEIMGKKLGLRKIGLHVFGHNKVARGLYEKLGYQTTNVMMIKEI</sequence>